<dbReference type="OMA" id="GIWLAIC"/>
<dbReference type="PANTHER" id="PTHR47461">
    <property type="entry name" value="PHYTOLONGIN PHYL1.2"/>
    <property type="match status" value="1"/>
</dbReference>
<evidence type="ECO:0000256" key="4">
    <source>
        <dbReference type="SAM" id="Phobius"/>
    </source>
</evidence>
<keyword evidence="4" id="KW-0812">Transmembrane</keyword>
<dbReference type="eggNOG" id="ENOG502QQFW">
    <property type="taxonomic scope" value="Eukaryota"/>
</dbReference>
<dbReference type="KEGG" id="egr:104450740"/>
<reference evidence="6" key="1">
    <citation type="submission" date="2013-07" db="EMBL/GenBank/DDBJ databases">
        <title>The genome of Eucalyptus grandis.</title>
        <authorList>
            <person name="Schmutz J."/>
            <person name="Hayes R."/>
            <person name="Myburg A."/>
            <person name="Tuskan G."/>
            <person name="Grattapaglia D."/>
            <person name="Rokhsar D.S."/>
        </authorList>
    </citation>
    <scope>NUCLEOTIDE SEQUENCE</scope>
    <source>
        <tissue evidence="6">Leaf extractions</tissue>
    </source>
</reference>
<feature type="domain" description="Longin" evidence="5">
    <location>
        <begin position="44"/>
        <end position="93"/>
    </location>
</feature>
<dbReference type="InterPro" id="IPR044783">
    <property type="entry name" value="PHYL"/>
</dbReference>
<dbReference type="STRING" id="71139.A0A059BXP7"/>
<comment type="subcellular location">
    <subcellularLocation>
        <location evidence="1">Membrane</location>
    </subcellularLocation>
</comment>
<dbReference type="FunCoup" id="A0A059BXP7">
    <property type="interactions" value="1193"/>
</dbReference>
<evidence type="ECO:0000313" key="6">
    <source>
        <dbReference type="EMBL" id="KCW70978.1"/>
    </source>
</evidence>
<evidence type="ECO:0000256" key="3">
    <source>
        <dbReference type="ARBA" id="ARBA00023136"/>
    </source>
</evidence>
<evidence type="ECO:0000256" key="2">
    <source>
        <dbReference type="ARBA" id="ARBA00008025"/>
    </source>
</evidence>
<dbReference type="InterPro" id="IPR010908">
    <property type="entry name" value="Longin_dom"/>
</dbReference>
<dbReference type="GO" id="GO:0016020">
    <property type="term" value="C:membrane"/>
    <property type="evidence" value="ECO:0007669"/>
    <property type="project" value="UniProtKB-SubCell"/>
</dbReference>
<evidence type="ECO:0000259" key="5">
    <source>
        <dbReference type="PROSITE" id="PS50859"/>
    </source>
</evidence>
<dbReference type="PROSITE" id="PS50859">
    <property type="entry name" value="LONGIN"/>
    <property type="match status" value="1"/>
</dbReference>
<sequence>MGTIPDTVHYCSVSRGNRVLYAYNGGNPELDNLGALCLESTPAFHRWYFETVGKRTFGFLIEDGYVYFAILDEGLRDRGILQFLERVRDEFKKITRKGSRGSLSSINSVIVQEKLVPVVQHLITSLEQVPQGGDDWPIEIAALDQAGLSPSPSNMNGVNEIRSSTKAPLLGKIGVQEKKKNKDHVLVLRDIELEEHRRSSDRGVKVDSAGLDSTSLSRSGSAVLTQKDYGSMRNRSGSQNIRKRWWRLVRIVLAIDAAVCAVLFTIWLMICLRTECMR</sequence>
<comment type="similarity">
    <text evidence="2">Belongs to the synaptobrevin family.</text>
</comment>
<gene>
    <name evidence="6" type="ORF">EUGRSUZ_F04087</name>
</gene>
<evidence type="ECO:0000256" key="1">
    <source>
        <dbReference type="ARBA" id="ARBA00004370"/>
    </source>
</evidence>
<dbReference type="PANTHER" id="PTHR47461:SF1">
    <property type="entry name" value="PHYTOLONGIN PHYL1.2"/>
    <property type="match status" value="1"/>
</dbReference>
<dbReference type="EMBL" id="KK198758">
    <property type="protein sequence ID" value="KCW70978.1"/>
    <property type="molecule type" value="Genomic_DNA"/>
</dbReference>
<dbReference type="OrthoDB" id="1871923at2759"/>
<dbReference type="AlphaFoldDB" id="A0A059BXP7"/>
<proteinExistence type="inferred from homology"/>
<dbReference type="InterPro" id="IPR011012">
    <property type="entry name" value="Longin-like_dom_sf"/>
</dbReference>
<dbReference type="InParanoid" id="A0A059BXP7"/>
<organism evidence="6">
    <name type="scientific">Eucalyptus grandis</name>
    <name type="common">Flooded gum</name>
    <dbReference type="NCBI Taxonomy" id="71139"/>
    <lineage>
        <taxon>Eukaryota</taxon>
        <taxon>Viridiplantae</taxon>
        <taxon>Streptophyta</taxon>
        <taxon>Embryophyta</taxon>
        <taxon>Tracheophyta</taxon>
        <taxon>Spermatophyta</taxon>
        <taxon>Magnoliopsida</taxon>
        <taxon>eudicotyledons</taxon>
        <taxon>Gunneridae</taxon>
        <taxon>Pentapetalae</taxon>
        <taxon>rosids</taxon>
        <taxon>malvids</taxon>
        <taxon>Myrtales</taxon>
        <taxon>Myrtaceae</taxon>
        <taxon>Myrtoideae</taxon>
        <taxon>Eucalypteae</taxon>
        <taxon>Eucalyptus</taxon>
    </lineage>
</organism>
<keyword evidence="4" id="KW-1133">Transmembrane helix</keyword>
<dbReference type="Gene3D" id="3.30.450.50">
    <property type="entry name" value="Longin domain"/>
    <property type="match status" value="1"/>
</dbReference>
<name>A0A059BXP7_EUCGR</name>
<dbReference type="Gramene" id="KCW70978">
    <property type="protein sequence ID" value="KCW70978"/>
    <property type="gene ID" value="EUGRSUZ_F04087"/>
</dbReference>
<feature type="transmembrane region" description="Helical" evidence="4">
    <location>
        <begin position="248"/>
        <end position="270"/>
    </location>
</feature>
<keyword evidence="3 4" id="KW-0472">Membrane</keyword>
<protein>
    <recommendedName>
        <fullName evidence="5">Longin domain-containing protein</fullName>
    </recommendedName>
</protein>
<dbReference type="SUPFAM" id="SSF64356">
    <property type="entry name" value="SNARE-like"/>
    <property type="match status" value="1"/>
</dbReference>
<accession>A0A059BXP7</accession>